<evidence type="ECO:0000313" key="1">
    <source>
        <dbReference type="EMBL" id="RAW60705.1"/>
    </source>
</evidence>
<dbReference type="Gene3D" id="2.40.300.10">
    <property type="entry name" value="Head decoration protein D"/>
    <property type="match status" value="1"/>
</dbReference>
<comment type="caution">
    <text evidence="1">The sequence shown here is derived from an EMBL/GenBank/DDBJ whole genome shotgun (WGS) entry which is preliminary data.</text>
</comment>
<sequence>MAEGRAGALEDYATVAFSMSGVKQDISLEDWKGGWASIVGGLNGKPTSQQFNMVTYILSALLNQAISDLSTVKGTANSALPKSDFTAKQIVALLAAYGLMEGCDADTIDGKHANAFAPSTHEHSASQIASGNLPIERGGTGSGTSADACKNLGAMRNAGGTFTGTVYFANGTVHYVTSAGDAHFKSLSVSGDISAQRVYDAVYNDYAELMPRGEQTEPGDIIALDTGSQMERYIKATNLSSRIAGIHTDEYAMLIGGNKVAEGQDFLEENLPDFIPVSLAGRVHTKVVGPVHTGDYIVLSSTPGVGRAVGSCESYPANKIVGYACESDNRTDLRLVKVRVGGV</sequence>
<gene>
    <name evidence="1" type="ORF">C4N24_00950</name>
</gene>
<accession>A0A329UGK7</accession>
<dbReference type="AlphaFoldDB" id="A0A329UGK7"/>
<dbReference type="EMBL" id="PRLD01000001">
    <property type="protein sequence ID" value="RAW60705.1"/>
    <property type="molecule type" value="Genomic_DNA"/>
</dbReference>
<protein>
    <submittedName>
        <fullName evidence="1">Uncharacterized protein</fullName>
    </submittedName>
</protein>
<dbReference type="Proteomes" id="UP000251281">
    <property type="component" value="Unassembled WGS sequence"/>
</dbReference>
<name>A0A329UGK7_9FIRM</name>
<organism evidence="1 2">
    <name type="scientific">Faecalibacterium prausnitzii</name>
    <dbReference type="NCBI Taxonomy" id="853"/>
    <lineage>
        <taxon>Bacteria</taxon>
        <taxon>Bacillati</taxon>
        <taxon>Bacillota</taxon>
        <taxon>Clostridia</taxon>
        <taxon>Eubacteriales</taxon>
        <taxon>Oscillospiraceae</taxon>
        <taxon>Faecalibacterium</taxon>
    </lineage>
</organism>
<evidence type="ECO:0000313" key="2">
    <source>
        <dbReference type="Proteomes" id="UP000251281"/>
    </source>
</evidence>
<dbReference type="RefSeq" id="WP_112089929.1">
    <property type="nucleotide sequence ID" value="NZ_PRLD01000001.1"/>
</dbReference>
<reference evidence="1 2" key="1">
    <citation type="submission" date="2018-02" db="EMBL/GenBank/DDBJ databases">
        <title>Complete genome sequencing of Faecalibacterium prausnitzii strains isolated from the human gut.</title>
        <authorList>
            <person name="Fitzgerald B.C."/>
            <person name="Shkoporov A.N."/>
            <person name="Ross P.R."/>
            <person name="Hill C."/>
        </authorList>
    </citation>
    <scope>NUCLEOTIDE SEQUENCE [LARGE SCALE GENOMIC DNA]</scope>
    <source>
        <strain evidence="1 2">APC923/51-1</strain>
    </source>
</reference>
<proteinExistence type="predicted"/>